<evidence type="ECO:0000313" key="2">
    <source>
        <dbReference type="Proteomes" id="UP001501757"/>
    </source>
</evidence>
<sequence>MADHSRWLAVWLSITTLLCALTWGYSRYSLTQSVSQQLQEVLPSRLEEALHNRFNDERLFHLISQQINADLARLPLTGPLPLLSECQAQVVQLFNQDNQGNVQAAQIHLQWPLAGKTQHTLLSLDCQTNWTTLVVSQSVFGLLLTILVVCLPRPLNKNGRYWQQRLQAMGLSPRRARRFAVNTEHFSAQQNQFLELLLRRQEWQSTLDWLARPDLIELNNQQLQWFQLALTATSCIDTALAIASSEDGLHFDLRNHSLTVHGLPISLGKTPFFYYLWYARLRLTGDGWQLNPAVTRPDHHAATSLIELMEKYGGHAKAINDLKENGLRGKILDQNRNKIKDDLIAQLGESLARQYLFETERDMKTSRYRYRLMLPAEHLTFSAE</sequence>
<dbReference type="EMBL" id="BAAAEI010000023">
    <property type="protein sequence ID" value="GAA0368163.1"/>
    <property type="molecule type" value="Genomic_DNA"/>
</dbReference>
<proteinExistence type="predicted"/>
<name>A0ABN0XN66_9ALTE</name>
<dbReference type="RefSeq" id="WP_102798195.1">
    <property type="nucleotide sequence ID" value="NZ_BAAAEI010000023.1"/>
</dbReference>
<dbReference type="Proteomes" id="UP001501757">
    <property type="component" value="Unassembled WGS sequence"/>
</dbReference>
<comment type="caution">
    <text evidence="1">The sequence shown here is derived from an EMBL/GenBank/DDBJ whole genome shotgun (WGS) entry which is preliminary data.</text>
</comment>
<accession>A0ABN0XN66</accession>
<organism evidence="1 2">
    <name type="scientific">Bowmanella denitrificans</name>
    <dbReference type="NCBI Taxonomy" id="366582"/>
    <lineage>
        <taxon>Bacteria</taxon>
        <taxon>Pseudomonadati</taxon>
        <taxon>Pseudomonadota</taxon>
        <taxon>Gammaproteobacteria</taxon>
        <taxon>Alteromonadales</taxon>
        <taxon>Alteromonadaceae</taxon>
        <taxon>Bowmanella</taxon>
    </lineage>
</organism>
<evidence type="ECO:0000313" key="1">
    <source>
        <dbReference type="EMBL" id="GAA0368163.1"/>
    </source>
</evidence>
<gene>
    <name evidence="1" type="ORF">GCM10009092_35540</name>
</gene>
<keyword evidence="2" id="KW-1185">Reference proteome</keyword>
<reference evidence="1 2" key="1">
    <citation type="journal article" date="2019" name="Int. J. Syst. Evol. Microbiol.">
        <title>The Global Catalogue of Microorganisms (GCM) 10K type strain sequencing project: providing services to taxonomists for standard genome sequencing and annotation.</title>
        <authorList>
            <consortium name="The Broad Institute Genomics Platform"/>
            <consortium name="The Broad Institute Genome Sequencing Center for Infectious Disease"/>
            <person name="Wu L."/>
            <person name="Ma J."/>
        </authorList>
    </citation>
    <scope>NUCLEOTIDE SEQUENCE [LARGE SCALE GENOMIC DNA]</scope>
    <source>
        <strain evidence="1 2">JCM 13378</strain>
    </source>
</reference>
<protein>
    <submittedName>
        <fullName evidence="1">Uncharacterized protein</fullName>
    </submittedName>
</protein>